<gene>
    <name evidence="4" type="ORF">BN1204_021220</name>
    <name evidence="3" type="ORF">NCLIV_021220</name>
</gene>
<feature type="region of interest" description="Disordered" evidence="2">
    <location>
        <begin position="212"/>
        <end position="474"/>
    </location>
</feature>
<reference evidence="5" key="3">
    <citation type="journal article" date="2012" name="PLoS Pathog.">
        <title>Comparative genomics of the apicomplexan parasites Toxoplasma gondii and Neospora caninum: Coccidia differing in host range and transmission strategy.</title>
        <authorList>
            <person name="Reid A.J."/>
            <person name="Vermont S.J."/>
            <person name="Cotton J.A."/>
            <person name="Harris D."/>
            <person name="Hill-Cawthorne G.A."/>
            <person name="Konen-Waisman S."/>
            <person name="Latham S.M."/>
            <person name="Mourier T."/>
            <person name="Norton R."/>
            <person name="Quail M.A."/>
            <person name="Sanders M."/>
            <person name="Shanmugam D."/>
            <person name="Sohal A."/>
            <person name="Wasmuth J.D."/>
            <person name="Brunk B."/>
            <person name="Grigg M.E."/>
            <person name="Howard J.C."/>
            <person name="Parkinson J."/>
            <person name="Roos D.S."/>
            <person name="Trees A.J."/>
            <person name="Berriman M."/>
            <person name="Pain A."/>
            <person name="Wastling J.M."/>
        </authorList>
    </citation>
    <scope>NUCLEOTIDE SEQUENCE [LARGE SCALE GENOMIC DNA]</scope>
    <source>
        <strain evidence="5">Liverpool</strain>
    </source>
</reference>
<dbReference type="EMBL" id="FR823388">
    <property type="protein sequence ID" value="CBZ52334.1"/>
    <property type="molecule type" value="Genomic_DNA"/>
</dbReference>
<evidence type="ECO:0000313" key="4">
    <source>
        <dbReference type="EMBL" id="CEL66302.1"/>
    </source>
</evidence>
<feature type="compositionally biased region" description="Basic and acidic residues" evidence="2">
    <location>
        <begin position="416"/>
        <end position="464"/>
    </location>
</feature>
<accession>F0VF40</accession>
<sequence length="487" mass="51562">MAVDSKTPPASLSPSVQGAVRHLVRALQQHEAAVEELETQIAQHEAASSLLSHYLSACFHSPSCDAASGVSPASPHASTSPSLPSVSAESSVASSPCPRIFIPLTTEAILPGYLLPSASPPLLHLGGDYLSTFRLGSAPCTSCASPAKPLASAGVAGAPAARGETGKTGNREESAECGALGLLHRREAMLREQEKVVKDKVRKLRMQLQIGEEERLRRGAGASTPSGVHTPGKTGTTGESADEENQKASGRRGQAHFTRDGFVEIVEEYTSDEDEAEAEKQKREEPSAGERQDAQRQVDLDSGSEARPSPSPPVGEPCPNGATAPSRGGRRESENKHKNEGTAVAWPPPNNPETPPHADTNISGERSTPASQSTIPENVARSPSSSSAPASPGFGGQRREGEKCSSCSWSPAVSERVVERQAREERGAEQDQGRMQFRGKDEGKTTLKEEGSLRSSLRETEHVNAEGAAQPTKKVSLFKAMRQNTQN</sequence>
<dbReference type="Proteomes" id="UP000007494">
    <property type="component" value="Chromosome VIIa"/>
</dbReference>
<feature type="compositionally biased region" description="Acidic residues" evidence="2">
    <location>
        <begin position="265"/>
        <end position="277"/>
    </location>
</feature>
<dbReference type="RefSeq" id="XP_003882366.1">
    <property type="nucleotide sequence ID" value="XM_003882317.1"/>
</dbReference>
<feature type="compositionally biased region" description="Polar residues" evidence="2">
    <location>
        <begin position="223"/>
        <end position="239"/>
    </location>
</feature>
<evidence type="ECO:0000256" key="2">
    <source>
        <dbReference type="SAM" id="MobiDB-lite"/>
    </source>
</evidence>
<feature type="compositionally biased region" description="Polar residues" evidence="2">
    <location>
        <begin position="360"/>
        <end position="376"/>
    </location>
</feature>
<name>F0VF40_NEOCL</name>
<dbReference type="VEuPathDB" id="ToxoDB:NCLIV_021220"/>
<dbReference type="AlphaFoldDB" id="F0VF40"/>
<feature type="compositionally biased region" description="Basic and acidic residues" evidence="2">
    <location>
        <begin position="329"/>
        <end position="340"/>
    </location>
</feature>
<keyword evidence="1" id="KW-0175">Coiled coil</keyword>
<reference evidence="3" key="2">
    <citation type="submission" date="2011-03" db="EMBL/GenBank/DDBJ databases">
        <title>Comparative genomics and transcriptomics of Neospora caninum and Toxoplasma gondii.</title>
        <authorList>
            <person name="Reid A.J."/>
            <person name="Sohal A."/>
            <person name="Harris D."/>
            <person name="Quail M."/>
            <person name="Sanders M."/>
            <person name="Berriman M."/>
            <person name="Wastling J.M."/>
            <person name="Pain A."/>
        </authorList>
    </citation>
    <scope>NUCLEOTIDE SEQUENCE</scope>
    <source>
        <strain evidence="3">Liverpool</strain>
    </source>
</reference>
<dbReference type="InParanoid" id="F0VF40"/>
<organism evidence="3 5">
    <name type="scientific">Neospora caninum (strain Liverpool)</name>
    <dbReference type="NCBI Taxonomy" id="572307"/>
    <lineage>
        <taxon>Eukaryota</taxon>
        <taxon>Sar</taxon>
        <taxon>Alveolata</taxon>
        <taxon>Apicomplexa</taxon>
        <taxon>Conoidasida</taxon>
        <taxon>Coccidia</taxon>
        <taxon>Eucoccidiorida</taxon>
        <taxon>Eimeriorina</taxon>
        <taxon>Sarcocystidae</taxon>
        <taxon>Neospora</taxon>
    </lineage>
</organism>
<keyword evidence="5" id="KW-1185">Reference proteome</keyword>
<evidence type="ECO:0000313" key="5">
    <source>
        <dbReference type="Proteomes" id="UP000007494"/>
    </source>
</evidence>
<feature type="coiled-coil region" evidence="1">
    <location>
        <begin position="20"/>
        <end position="47"/>
    </location>
</feature>
<reference evidence="4" key="4">
    <citation type="journal article" date="2015" name="PLoS ONE">
        <title>Comprehensive Evaluation of Toxoplasma gondii VEG and Neospora caninum LIV Genomes with Tachyzoite Stage Transcriptome and Proteome Defines Novel Transcript Features.</title>
        <authorList>
            <person name="Ramaprasad A."/>
            <person name="Mourier T."/>
            <person name="Naeem R."/>
            <person name="Malas T.B."/>
            <person name="Moussa E."/>
            <person name="Panigrahi A."/>
            <person name="Vermont S.J."/>
            <person name="Otto T.D."/>
            <person name="Wastling J."/>
            <person name="Pain A."/>
        </authorList>
    </citation>
    <scope>NUCLEOTIDE SEQUENCE</scope>
    <source>
        <strain evidence="4">Liverpool</strain>
    </source>
</reference>
<evidence type="ECO:0000256" key="1">
    <source>
        <dbReference type="SAM" id="Coils"/>
    </source>
</evidence>
<reference evidence="3" key="1">
    <citation type="submission" date="2011-02" db="EMBL/GenBank/DDBJ databases">
        <authorList>
            <person name="Aslett M."/>
        </authorList>
    </citation>
    <scope>NUCLEOTIDE SEQUENCE</scope>
    <source>
        <strain evidence="3">Liverpool</strain>
    </source>
</reference>
<dbReference type="eggNOG" id="ENOG502QYN6">
    <property type="taxonomic scope" value="Eukaryota"/>
</dbReference>
<feature type="compositionally biased region" description="Low complexity" evidence="2">
    <location>
        <begin position="382"/>
        <end position="392"/>
    </location>
</feature>
<dbReference type="OrthoDB" id="333498at2759"/>
<protein>
    <submittedName>
        <fullName evidence="3">Uncharacterized protein</fullName>
    </submittedName>
</protein>
<feature type="compositionally biased region" description="Low complexity" evidence="2">
    <location>
        <begin position="71"/>
        <end position="88"/>
    </location>
</feature>
<proteinExistence type="predicted"/>
<evidence type="ECO:0000313" key="3">
    <source>
        <dbReference type="EMBL" id="CBZ52334.1"/>
    </source>
</evidence>
<feature type="compositionally biased region" description="Basic and acidic residues" evidence="2">
    <location>
        <begin position="278"/>
        <end position="299"/>
    </location>
</feature>
<dbReference type="EMBL" id="LN714481">
    <property type="protein sequence ID" value="CEL66302.1"/>
    <property type="molecule type" value="Genomic_DNA"/>
</dbReference>
<feature type="compositionally biased region" description="Pro residues" evidence="2">
    <location>
        <begin position="346"/>
        <end position="355"/>
    </location>
</feature>
<dbReference type="GeneID" id="13444256"/>
<feature type="region of interest" description="Disordered" evidence="2">
    <location>
        <begin position="69"/>
        <end position="88"/>
    </location>
</feature>
<dbReference type="OMA" id="HYLSPCF"/>